<dbReference type="OrthoDB" id="8959163at2"/>
<dbReference type="PATRIC" id="fig|1331060.3.peg.4263"/>
<dbReference type="Gene3D" id="3.40.50.720">
    <property type="entry name" value="NAD(P)-binding Rossmann-like Domain"/>
    <property type="match status" value="1"/>
</dbReference>
<accession>T0HI73</accession>
<keyword evidence="6" id="KW-1185">Reference proteome</keyword>
<proteinExistence type="inferred from homology"/>
<protein>
    <recommendedName>
        <fullName evidence="7">Short-chain dehydrogenase</fullName>
    </recommendedName>
</protein>
<organism evidence="5 6">
    <name type="scientific">Sphingobium lactosutens DS20</name>
    <dbReference type="NCBI Taxonomy" id="1331060"/>
    <lineage>
        <taxon>Bacteria</taxon>
        <taxon>Pseudomonadati</taxon>
        <taxon>Pseudomonadota</taxon>
        <taxon>Alphaproteobacteria</taxon>
        <taxon>Sphingomonadales</taxon>
        <taxon>Sphingomonadaceae</taxon>
        <taxon>Sphingobium</taxon>
    </lineage>
</organism>
<evidence type="ECO:0008006" key="7">
    <source>
        <dbReference type="Google" id="ProtNLM"/>
    </source>
</evidence>
<evidence type="ECO:0000256" key="1">
    <source>
        <dbReference type="ARBA" id="ARBA00006484"/>
    </source>
</evidence>
<dbReference type="PANTHER" id="PTHR43477:SF4">
    <property type="entry name" value="DEHYDROGENASE_REDUCTASE SDR FAMILY MEMBER 6"/>
    <property type="match status" value="1"/>
</dbReference>
<comment type="similarity">
    <text evidence="1">Belongs to the short-chain dehydrogenases/reductases (SDR) family.</text>
</comment>
<dbReference type="PANTHER" id="PTHR43477">
    <property type="entry name" value="DIHYDROANTICAPSIN 7-DEHYDROGENASE"/>
    <property type="match status" value="1"/>
</dbReference>
<dbReference type="Pfam" id="PF13561">
    <property type="entry name" value="adh_short_C2"/>
    <property type="match status" value="1"/>
</dbReference>
<evidence type="ECO:0000256" key="2">
    <source>
        <dbReference type="ARBA" id="ARBA00023002"/>
    </source>
</evidence>
<dbReference type="AlphaFoldDB" id="T0HI73"/>
<keyword evidence="2" id="KW-0560">Oxidoreductase</keyword>
<reference evidence="5 6" key="1">
    <citation type="journal article" date="2013" name="Genome Announc.">
        <title>Draft Genome Sequence of Sphingobium lactosutens Strain DS20T, Isolated from a Hexachlorocyclohexane Dumpsite.</title>
        <authorList>
            <person name="Kumar R."/>
            <person name="Dwivedi V."/>
            <person name="Negi V."/>
            <person name="Khurana J.P."/>
            <person name="Lal R."/>
        </authorList>
    </citation>
    <scope>NUCLEOTIDE SEQUENCE [LARGE SCALE GENOMIC DNA]</scope>
    <source>
        <strain evidence="5 6">DS20</strain>
    </source>
</reference>
<evidence type="ECO:0000313" key="5">
    <source>
        <dbReference type="EMBL" id="EQB11813.1"/>
    </source>
</evidence>
<sequence length="247" mass="25301">MDLGLEGRVALVTGASQGIGAATAMQLAEAGCDIILAARSEGRLRRVADDIVARFGRKADIFAADLSSSKAVAALADRAGAVDILVNNAGAVPGGRLEDIGEDEWRAAWDLKVFGYINLTRLIYPQMASRGNGVIVNVIGAAAQIRNPTYICGVAGNAALTAFTMSIGSDSHRNGVRVVGVSPGPVATERLDNLGEAAVKQDAMPFGRAADPEEIASAIAFLASPRSGYTSGTVLMVDGGMSARAAG</sequence>
<dbReference type="RefSeq" id="WP_021227878.1">
    <property type="nucleotide sequence ID" value="NZ_ATDP01000106.1"/>
</dbReference>
<dbReference type="InterPro" id="IPR051122">
    <property type="entry name" value="SDR_DHRS6-like"/>
</dbReference>
<dbReference type="SUPFAM" id="SSF51735">
    <property type="entry name" value="NAD(P)-binding Rossmann-fold domains"/>
    <property type="match status" value="1"/>
</dbReference>
<comment type="catalytic activity">
    <reaction evidence="4">
        <text>2,5-dichlorocyclohexa-2,5-dien-1,4-diol + NAD(+) = 2,5-dichlorohydroquinone + NADH + H(+)</text>
        <dbReference type="Rhea" id="RHEA:15741"/>
        <dbReference type="ChEBI" id="CHEBI:15378"/>
        <dbReference type="ChEBI" id="CHEBI:27545"/>
        <dbReference type="ChEBI" id="CHEBI:28975"/>
        <dbReference type="ChEBI" id="CHEBI:57540"/>
        <dbReference type="ChEBI" id="CHEBI:57945"/>
    </reaction>
</comment>
<dbReference type="InterPro" id="IPR002347">
    <property type="entry name" value="SDR_fam"/>
</dbReference>
<evidence type="ECO:0000313" key="6">
    <source>
        <dbReference type="Proteomes" id="UP000015531"/>
    </source>
</evidence>
<dbReference type="PRINTS" id="PR00080">
    <property type="entry name" value="SDRFAMILY"/>
</dbReference>
<dbReference type="eggNOG" id="COG4221">
    <property type="taxonomic scope" value="Bacteria"/>
</dbReference>
<dbReference type="NCBIfam" id="NF004779">
    <property type="entry name" value="PRK06125.1"/>
    <property type="match status" value="1"/>
</dbReference>
<dbReference type="GO" id="GO:0016491">
    <property type="term" value="F:oxidoreductase activity"/>
    <property type="evidence" value="ECO:0007669"/>
    <property type="project" value="UniProtKB-KW"/>
</dbReference>
<dbReference type="PRINTS" id="PR00081">
    <property type="entry name" value="GDHRDH"/>
</dbReference>
<dbReference type="EMBL" id="ATDP01000106">
    <property type="protein sequence ID" value="EQB11813.1"/>
    <property type="molecule type" value="Genomic_DNA"/>
</dbReference>
<evidence type="ECO:0000256" key="4">
    <source>
        <dbReference type="ARBA" id="ARBA00051383"/>
    </source>
</evidence>
<dbReference type="Proteomes" id="UP000015531">
    <property type="component" value="Unassembled WGS sequence"/>
</dbReference>
<name>T0HI73_9SPHN</name>
<gene>
    <name evidence="5" type="ORF">RLDS_22045</name>
</gene>
<comment type="caution">
    <text evidence="5">The sequence shown here is derived from an EMBL/GenBank/DDBJ whole genome shotgun (WGS) entry which is preliminary data.</text>
</comment>
<keyword evidence="3" id="KW-0520">NAD</keyword>
<dbReference type="FunFam" id="3.40.50.720:FF:000084">
    <property type="entry name" value="Short-chain dehydrogenase reductase"/>
    <property type="match status" value="1"/>
</dbReference>
<evidence type="ECO:0000256" key="3">
    <source>
        <dbReference type="ARBA" id="ARBA00023027"/>
    </source>
</evidence>
<dbReference type="InterPro" id="IPR036291">
    <property type="entry name" value="NAD(P)-bd_dom_sf"/>
</dbReference>